<keyword evidence="2" id="KW-1185">Reference proteome</keyword>
<name>G1XHZ5_ARTOA</name>
<comment type="caution">
    <text evidence="1">The sequence shown here is derived from an EMBL/GenBank/DDBJ whole genome shotgun (WGS) entry which is preliminary data.</text>
</comment>
<dbReference type="Proteomes" id="UP000008784">
    <property type="component" value="Unassembled WGS sequence"/>
</dbReference>
<evidence type="ECO:0000313" key="2">
    <source>
        <dbReference type="Proteomes" id="UP000008784"/>
    </source>
</evidence>
<organism evidence="1 2">
    <name type="scientific">Arthrobotrys oligospora (strain ATCC 24927 / CBS 115.81 / DSM 1491)</name>
    <name type="common">Nematode-trapping fungus</name>
    <name type="synonym">Didymozoophaga oligospora</name>
    <dbReference type="NCBI Taxonomy" id="756982"/>
    <lineage>
        <taxon>Eukaryota</taxon>
        <taxon>Fungi</taxon>
        <taxon>Dikarya</taxon>
        <taxon>Ascomycota</taxon>
        <taxon>Pezizomycotina</taxon>
        <taxon>Orbiliomycetes</taxon>
        <taxon>Orbiliales</taxon>
        <taxon>Orbiliaceae</taxon>
        <taxon>Orbilia</taxon>
        <taxon>Orbilia oligospora</taxon>
    </lineage>
</organism>
<protein>
    <submittedName>
        <fullName evidence="1">Uncharacterized protein</fullName>
    </submittedName>
</protein>
<dbReference type="AlphaFoldDB" id="G1XHZ5"/>
<dbReference type="HOGENOM" id="CLU_879905_0_0_1"/>
<dbReference type="InParanoid" id="G1XHZ5"/>
<gene>
    <name evidence="1" type="ORF">AOL_s00091g47</name>
</gene>
<sequence length="316" mass="34769">MPQRSLSDIFIINNRLIIPPGAVAAGTRTSLPSTNGFQDELQERTTQTGWGRVGSGKGQLMSIAYDLREITDRALAFYDLLISTSQENEINGAQVTATDFINLSPASSFKPSNIPDQGILLSTVFSLITDLTIFMDGHDTQLLMTALKSLGSLAVLHVTYPIRRLKVFDNLAALVSPVLPLKVLRITGAPPCRLTDLAVTTISPTLQILEIAPKVMSDPDTLLTETEMRLACKMIYGKLLIVIGGRDVQQVRISVCHLTIDENCRVSNSVHTWRRVSGSQLEYSVRTIEVKDAFTKMVAIKRMDSSRDRDPLGIDL</sequence>
<evidence type="ECO:0000313" key="1">
    <source>
        <dbReference type="EMBL" id="EGX47226.1"/>
    </source>
</evidence>
<proteinExistence type="predicted"/>
<dbReference type="EMBL" id="ADOT01000165">
    <property type="protein sequence ID" value="EGX47226.1"/>
    <property type="molecule type" value="Genomic_DNA"/>
</dbReference>
<reference evidence="1 2" key="1">
    <citation type="journal article" date="2011" name="PLoS Pathog.">
        <title>Genomic and proteomic analyses of the fungus Arthrobotrys oligospora provide insights into nematode-trap formation.</title>
        <authorList>
            <person name="Yang J."/>
            <person name="Wang L."/>
            <person name="Ji X."/>
            <person name="Feng Y."/>
            <person name="Li X."/>
            <person name="Zou C."/>
            <person name="Xu J."/>
            <person name="Ren Y."/>
            <person name="Mi Q."/>
            <person name="Wu J."/>
            <person name="Liu S."/>
            <person name="Liu Y."/>
            <person name="Huang X."/>
            <person name="Wang H."/>
            <person name="Niu X."/>
            <person name="Li J."/>
            <person name="Liang L."/>
            <person name="Luo Y."/>
            <person name="Ji K."/>
            <person name="Zhou W."/>
            <person name="Yu Z."/>
            <person name="Li G."/>
            <person name="Liu Y."/>
            <person name="Li L."/>
            <person name="Qiao M."/>
            <person name="Feng L."/>
            <person name="Zhang K.-Q."/>
        </authorList>
    </citation>
    <scope>NUCLEOTIDE SEQUENCE [LARGE SCALE GENOMIC DNA]</scope>
    <source>
        <strain evidence="2">ATCC 24927 / CBS 115.81 / DSM 1491</strain>
    </source>
</reference>
<accession>G1XHZ5</accession>
<dbReference type="RefSeq" id="XP_011124107.1">
    <property type="nucleotide sequence ID" value="XM_011125805.1"/>
</dbReference>
<dbReference type="GeneID" id="22895087"/>